<evidence type="ECO:0000259" key="12">
    <source>
        <dbReference type="Pfam" id="PF02558"/>
    </source>
</evidence>
<evidence type="ECO:0000256" key="7">
    <source>
        <dbReference type="ARBA" id="ARBA00023002"/>
    </source>
</evidence>
<evidence type="ECO:0000256" key="5">
    <source>
        <dbReference type="ARBA" id="ARBA00022655"/>
    </source>
</evidence>
<dbReference type="InterPro" id="IPR050838">
    <property type="entry name" value="Ketopantoate_reductase"/>
</dbReference>
<reference evidence="14" key="2">
    <citation type="submission" date="2020-09" db="EMBL/GenBank/DDBJ databases">
        <authorList>
            <person name="Sun Q."/>
            <person name="Zhou Y."/>
        </authorList>
    </citation>
    <scope>NUCLEOTIDE SEQUENCE</scope>
    <source>
        <strain evidence="14">CGMCC 1.12214</strain>
    </source>
</reference>
<evidence type="ECO:0000256" key="9">
    <source>
        <dbReference type="ARBA" id="ARBA00048793"/>
    </source>
</evidence>
<dbReference type="InterPro" id="IPR013752">
    <property type="entry name" value="KPA_reductase"/>
</dbReference>
<feature type="domain" description="Ketopantoate reductase C-terminal" evidence="13">
    <location>
        <begin position="181"/>
        <end position="323"/>
    </location>
</feature>
<protein>
    <recommendedName>
        <fullName evidence="4 10">2-dehydropantoate 2-reductase</fullName>
        <ecNumber evidence="3 10">1.1.1.169</ecNumber>
    </recommendedName>
    <alternativeName>
        <fullName evidence="8 10">Ketopantoate reductase</fullName>
    </alternativeName>
</protein>
<evidence type="ECO:0000256" key="2">
    <source>
        <dbReference type="ARBA" id="ARBA00007870"/>
    </source>
</evidence>
<dbReference type="SUPFAM" id="SSF51735">
    <property type="entry name" value="NAD(P)-binding Rossmann-fold domains"/>
    <property type="match status" value="1"/>
</dbReference>
<proteinExistence type="inferred from homology"/>
<reference evidence="14" key="1">
    <citation type="journal article" date="2014" name="Int. J. Syst. Evol. Microbiol.">
        <title>Complete genome sequence of Corynebacterium casei LMG S-19264T (=DSM 44701T), isolated from a smear-ripened cheese.</title>
        <authorList>
            <consortium name="US DOE Joint Genome Institute (JGI-PGF)"/>
            <person name="Walter F."/>
            <person name="Albersmeier A."/>
            <person name="Kalinowski J."/>
            <person name="Ruckert C."/>
        </authorList>
    </citation>
    <scope>NUCLEOTIDE SEQUENCE</scope>
    <source>
        <strain evidence="14">CGMCC 1.12214</strain>
    </source>
</reference>
<comment type="function">
    <text evidence="10">Catalyzes the NADPH-dependent reduction of ketopantoate into pantoic acid.</text>
</comment>
<dbReference type="InterPro" id="IPR013332">
    <property type="entry name" value="KPR_N"/>
</dbReference>
<accession>A0A917I863</accession>
<keyword evidence="11" id="KW-0472">Membrane</keyword>
<evidence type="ECO:0000256" key="10">
    <source>
        <dbReference type="RuleBase" id="RU362068"/>
    </source>
</evidence>
<dbReference type="Pfam" id="PF08546">
    <property type="entry name" value="ApbA_C"/>
    <property type="match status" value="1"/>
</dbReference>
<evidence type="ECO:0000256" key="6">
    <source>
        <dbReference type="ARBA" id="ARBA00022857"/>
    </source>
</evidence>
<evidence type="ECO:0000313" key="15">
    <source>
        <dbReference type="Proteomes" id="UP000603912"/>
    </source>
</evidence>
<feature type="domain" description="Ketopantoate reductase N-terminal" evidence="12">
    <location>
        <begin position="8"/>
        <end position="155"/>
    </location>
</feature>
<keyword evidence="11" id="KW-0812">Transmembrane</keyword>
<dbReference type="NCBIfam" id="TIGR00745">
    <property type="entry name" value="apbA_panE"/>
    <property type="match status" value="1"/>
</dbReference>
<dbReference type="InterPro" id="IPR008927">
    <property type="entry name" value="6-PGluconate_DH-like_C_sf"/>
</dbReference>
<dbReference type="GO" id="GO:0008677">
    <property type="term" value="F:2-dehydropantoate 2-reductase activity"/>
    <property type="evidence" value="ECO:0007669"/>
    <property type="project" value="UniProtKB-EC"/>
</dbReference>
<dbReference type="PANTHER" id="PTHR43765:SF2">
    <property type="entry name" value="2-DEHYDROPANTOATE 2-REDUCTASE"/>
    <property type="match status" value="1"/>
</dbReference>
<evidence type="ECO:0000256" key="8">
    <source>
        <dbReference type="ARBA" id="ARBA00032024"/>
    </source>
</evidence>
<evidence type="ECO:0000259" key="13">
    <source>
        <dbReference type="Pfam" id="PF08546"/>
    </source>
</evidence>
<dbReference type="SUPFAM" id="SSF48179">
    <property type="entry name" value="6-phosphogluconate dehydrogenase C-terminal domain-like"/>
    <property type="match status" value="1"/>
</dbReference>
<dbReference type="Pfam" id="PF02558">
    <property type="entry name" value="ApbA"/>
    <property type="match status" value="1"/>
</dbReference>
<dbReference type="GO" id="GO:0005737">
    <property type="term" value="C:cytoplasm"/>
    <property type="evidence" value="ECO:0007669"/>
    <property type="project" value="TreeGrafter"/>
</dbReference>
<keyword evidence="5 10" id="KW-0566">Pantothenate biosynthesis</keyword>
<keyword evidence="6 10" id="KW-0521">NADP</keyword>
<evidence type="ECO:0000256" key="11">
    <source>
        <dbReference type="SAM" id="Phobius"/>
    </source>
</evidence>
<name>A0A917I863_9HYPH</name>
<dbReference type="Gene3D" id="3.40.50.720">
    <property type="entry name" value="NAD(P)-binding Rossmann-like Domain"/>
    <property type="match status" value="1"/>
</dbReference>
<organism evidence="14 15">
    <name type="scientific">Alsobacter metallidurans</name>
    <dbReference type="NCBI Taxonomy" id="340221"/>
    <lineage>
        <taxon>Bacteria</taxon>
        <taxon>Pseudomonadati</taxon>
        <taxon>Pseudomonadota</taxon>
        <taxon>Alphaproteobacteria</taxon>
        <taxon>Hyphomicrobiales</taxon>
        <taxon>Alsobacteraceae</taxon>
        <taxon>Alsobacter</taxon>
    </lineage>
</organism>
<comment type="caution">
    <text evidence="14">The sequence shown here is derived from an EMBL/GenBank/DDBJ whole genome shotgun (WGS) entry which is preliminary data.</text>
</comment>
<dbReference type="InterPro" id="IPR003710">
    <property type="entry name" value="ApbA"/>
</dbReference>
<evidence type="ECO:0000256" key="1">
    <source>
        <dbReference type="ARBA" id="ARBA00004994"/>
    </source>
</evidence>
<feature type="transmembrane region" description="Helical" evidence="11">
    <location>
        <begin position="6"/>
        <end position="25"/>
    </location>
</feature>
<evidence type="ECO:0000256" key="3">
    <source>
        <dbReference type="ARBA" id="ARBA00013014"/>
    </source>
</evidence>
<dbReference type="EMBL" id="BMES01000002">
    <property type="protein sequence ID" value="GGH23557.1"/>
    <property type="molecule type" value="Genomic_DNA"/>
</dbReference>
<dbReference type="AlphaFoldDB" id="A0A917I863"/>
<dbReference type="EC" id="1.1.1.169" evidence="3 10"/>
<dbReference type="GO" id="GO:0050661">
    <property type="term" value="F:NADP binding"/>
    <property type="evidence" value="ECO:0007669"/>
    <property type="project" value="TreeGrafter"/>
</dbReference>
<evidence type="ECO:0000256" key="4">
    <source>
        <dbReference type="ARBA" id="ARBA00019465"/>
    </source>
</evidence>
<sequence>MSGVEGPILIWGAGAIGGVVGAYLIRAGLPVTFVDIDAAHVEAINSRGLEIEGPIEQFTVQAKAFTPDAVEGQFGCILLCVKAHHTRGAAEQLKPHLAPGGYVASFQNGLNELEIADVVGRANTVGAFVNFGADYMAPGLVQYSGRGAVVIGEIDGAITERAKALHETMLLFEPNAVITDNIMGYLWGKLGYGALLFGTALTNASICEALDAREPRELFRRVAGEATQVAMKLGVNALGFNGYTPEAFAPGASDAVADASFDAMVAHNAKSAKTHSGIWRDLAVRKRKTEADAQLGPIVSFGAQVGVPTPATQGVIAMIHEIEDGVRPLAWENLAELEASLPAKA</sequence>
<dbReference type="Gene3D" id="1.10.1040.10">
    <property type="entry name" value="N-(1-d-carboxylethyl)-l-norvaline Dehydrogenase, domain 2"/>
    <property type="match status" value="1"/>
</dbReference>
<dbReference type="InterPro" id="IPR013328">
    <property type="entry name" value="6PGD_dom2"/>
</dbReference>
<dbReference type="InterPro" id="IPR036291">
    <property type="entry name" value="NAD(P)-bd_dom_sf"/>
</dbReference>
<gene>
    <name evidence="14" type="primary">panE</name>
    <name evidence="14" type="ORF">GCM10007036_29410</name>
</gene>
<dbReference type="Proteomes" id="UP000603912">
    <property type="component" value="Unassembled WGS sequence"/>
</dbReference>
<keyword evidence="11" id="KW-1133">Transmembrane helix</keyword>
<dbReference type="RefSeq" id="WP_188518483.1">
    <property type="nucleotide sequence ID" value="NZ_BMES01000002.1"/>
</dbReference>
<evidence type="ECO:0000313" key="14">
    <source>
        <dbReference type="EMBL" id="GGH23557.1"/>
    </source>
</evidence>
<dbReference type="PANTHER" id="PTHR43765">
    <property type="entry name" value="2-DEHYDROPANTOATE 2-REDUCTASE-RELATED"/>
    <property type="match status" value="1"/>
</dbReference>
<comment type="pathway">
    <text evidence="1 10">Cofactor biosynthesis; (R)-pantothenate biosynthesis; (R)-pantoate from 3-methyl-2-oxobutanoate: step 2/2.</text>
</comment>
<dbReference type="GO" id="GO:0015940">
    <property type="term" value="P:pantothenate biosynthetic process"/>
    <property type="evidence" value="ECO:0007669"/>
    <property type="project" value="UniProtKB-KW"/>
</dbReference>
<keyword evidence="15" id="KW-1185">Reference proteome</keyword>
<keyword evidence="7 10" id="KW-0560">Oxidoreductase</keyword>
<comment type="similarity">
    <text evidence="2 10">Belongs to the ketopantoate reductase family.</text>
</comment>
<comment type="catalytic activity">
    <reaction evidence="9 10">
        <text>(R)-pantoate + NADP(+) = 2-dehydropantoate + NADPH + H(+)</text>
        <dbReference type="Rhea" id="RHEA:16233"/>
        <dbReference type="ChEBI" id="CHEBI:11561"/>
        <dbReference type="ChEBI" id="CHEBI:15378"/>
        <dbReference type="ChEBI" id="CHEBI:15980"/>
        <dbReference type="ChEBI" id="CHEBI:57783"/>
        <dbReference type="ChEBI" id="CHEBI:58349"/>
        <dbReference type="EC" id="1.1.1.169"/>
    </reaction>
</comment>